<sequence>MIVNAFYNKNGVGDTLLIETGEVTFENREWERRGDVTRIFNRETNELAGFNIFNSSEYFAITANGKVELTEELVAKMNQVIEKAGFKPEIVADLSPKFVVGYVESKEKHPNADKLNVCQINVGEEVLQIVCGAPNIDVGQKVVVAKIGAVMPSGLIIKPSNLRGEDSFGMVCAARELAIPNAPTEKGILVLEDSAVTGDVFPVNF</sequence>
<organism evidence="5 6">
    <name type="scientific">Listeria immobilis</name>
    <dbReference type="NCBI Taxonomy" id="2713502"/>
    <lineage>
        <taxon>Bacteria</taxon>
        <taxon>Bacillati</taxon>
        <taxon>Bacillota</taxon>
        <taxon>Bacilli</taxon>
        <taxon>Bacillales</taxon>
        <taxon>Listeriaceae</taxon>
        <taxon>Listeria</taxon>
    </lineage>
</organism>
<name>A0A7X0X6D8_9LIST</name>
<dbReference type="InterPro" id="IPR033714">
    <property type="entry name" value="tRNA_bind_bactPheRS"/>
</dbReference>
<dbReference type="Gene3D" id="3.30.1940.10">
    <property type="entry name" value="YtpR-like"/>
    <property type="match status" value="1"/>
</dbReference>
<comment type="caution">
    <text evidence="5">The sequence shown here is derived from an EMBL/GenBank/DDBJ whole genome shotgun (WGS) entry which is preliminary data.</text>
</comment>
<proteinExistence type="predicted"/>
<dbReference type="SUPFAM" id="SSF50249">
    <property type="entry name" value="Nucleic acid-binding proteins"/>
    <property type="match status" value="1"/>
</dbReference>
<dbReference type="CDD" id="cd02796">
    <property type="entry name" value="tRNA_bind_bactPheRS"/>
    <property type="match status" value="1"/>
</dbReference>
<dbReference type="InterPro" id="IPR002547">
    <property type="entry name" value="tRNA-bd_dom"/>
</dbReference>
<evidence type="ECO:0000313" key="6">
    <source>
        <dbReference type="Proteomes" id="UP000561617"/>
    </source>
</evidence>
<dbReference type="RefSeq" id="WP_185380629.1">
    <property type="nucleotide sequence ID" value="NZ_JAASTW010000003.1"/>
</dbReference>
<dbReference type="GO" id="GO:0000049">
    <property type="term" value="F:tRNA binding"/>
    <property type="evidence" value="ECO:0007669"/>
    <property type="project" value="UniProtKB-UniRule"/>
</dbReference>
<keyword evidence="2 3" id="KW-0694">RNA-binding</keyword>
<protein>
    <submittedName>
        <fullName evidence="5">DUF4479 domain-containing protein</fullName>
    </submittedName>
</protein>
<dbReference type="InterPro" id="IPR012340">
    <property type="entry name" value="NA-bd_OB-fold"/>
</dbReference>
<dbReference type="InterPro" id="IPR027855">
    <property type="entry name" value="DUF4479"/>
</dbReference>
<feature type="domain" description="TRNA-binding" evidence="4">
    <location>
        <begin position="92"/>
        <end position="202"/>
    </location>
</feature>
<evidence type="ECO:0000256" key="1">
    <source>
        <dbReference type="ARBA" id="ARBA00022555"/>
    </source>
</evidence>
<reference evidence="5 6" key="1">
    <citation type="submission" date="2020-03" db="EMBL/GenBank/DDBJ databases">
        <title>Soil Listeria distribution.</title>
        <authorList>
            <person name="Liao J."/>
            <person name="Wiedmann M."/>
        </authorList>
    </citation>
    <scope>NUCLEOTIDE SEQUENCE [LARGE SCALE GENOMIC DNA]</scope>
    <source>
        <strain evidence="5 6">FSL L7-1554</strain>
    </source>
</reference>
<evidence type="ECO:0000259" key="4">
    <source>
        <dbReference type="PROSITE" id="PS50886"/>
    </source>
</evidence>
<dbReference type="EMBL" id="JAASTW010000003">
    <property type="protein sequence ID" value="MBC1488036.1"/>
    <property type="molecule type" value="Genomic_DNA"/>
</dbReference>
<evidence type="ECO:0000256" key="3">
    <source>
        <dbReference type="PROSITE-ProRule" id="PRU00209"/>
    </source>
</evidence>
<dbReference type="PROSITE" id="PS50886">
    <property type="entry name" value="TRBD"/>
    <property type="match status" value="1"/>
</dbReference>
<evidence type="ECO:0000313" key="5">
    <source>
        <dbReference type="EMBL" id="MBC1488036.1"/>
    </source>
</evidence>
<accession>A0A7X0X6D8</accession>
<dbReference type="InterPro" id="IPR037154">
    <property type="entry name" value="YtpR-like_sf"/>
</dbReference>
<evidence type="ECO:0000256" key="2">
    <source>
        <dbReference type="ARBA" id="ARBA00022884"/>
    </source>
</evidence>
<dbReference type="Pfam" id="PF14794">
    <property type="entry name" value="DUF4479"/>
    <property type="match status" value="1"/>
</dbReference>
<gene>
    <name evidence="5" type="ORF">HCJ38_03305</name>
</gene>
<dbReference type="AlphaFoldDB" id="A0A7X0X6D8"/>
<dbReference type="FunFam" id="2.40.50.140:FF:000045">
    <property type="entry name" value="Phenylalanine--tRNA ligase beta subunit"/>
    <property type="match status" value="1"/>
</dbReference>
<dbReference type="NCBIfam" id="NF045760">
    <property type="entry name" value="YtpR"/>
    <property type="match status" value="1"/>
</dbReference>
<keyword evidence="1 3" id="KW-0820">tRNA-binding</keyword>
<dbReference type="Gene3D" id="2.40.50.140">
    <property type="entry name" value="Nucleic acid-binding proteins"/>
    <property type="match status" value="1"/>
</dbReference>
<dbReference type="Pfam" id="PF01588">
    <property type="entry name" value="tRNA_bind"/>
    <property type="match status" value="1"/>
</dbReference>
<dbReference type="Proteomes" id="UP000561617">
    <property type="component" value="Unassembled WGS sequence"/>
</dbReference>